<dbReference type="RefSeq" id="WP_285568868.1">
    <property type="nucleotide sequence ID" value="NZ_BSTJ01000001.1"/>
</dbReference>
<feature type="domain" description="Glycosyltransferase subfamily 4-like N-terminal" evidence="4">
    <location>
        <begin position="15"/>
        <end position="169"/>
    </location>
</feature>
<dbReference type="InterPro" id="IPR001296">
    <property type="entry name" value="Glyco_trans_1"/>
</dbReference>
<keyword evidence="2" id="KW-0808">Transferase</keyword>
<dbReference type="Proteomes" id="UP001165074">
    <property type="component" value="Unassembled WGS sequence"/>
</dbReference>
<reference evidence="5" key="1">
    <citation type="submission" date="2023-03" db="EMBL/GenBank/DDBJ databases">
        <title>Actinoallomurus iriomotensis NBRC 103681.</title>
        <authorList>
            <person name="Ichikawa N."/>
            <person name="Sato H."/>
            <person name="Tonouchi N."/>
        </authorList>
    </citation>
    <scope>NUCLEOTIDE SEQUENCE</scope>
    <source>
        <strain evidence="5">NBRC 103681</strain>
    </source>
</reference>
<evidence type="ECO:0000313" key="6">
    <source>
        <dbReference type="EMBL" id="GLY84061.1"/>
    </source>
</evidence>
<evidence type="ECO:0008006" key="9">
    <source>
        <dbReference type="Google" id="ProtNLM"/>
    </source>
</evidence>
<organism evidence="5 8">
    <name type="scientific">Actinoallomurus iriomotensis</name>
    <dbReference type="NCBI Taxonomy" id="478107"/>
    <lineage>
        <taxon>Bacteria</taxon>
        <taxon>Bacillati</taxon>
        <taxon>Actinomycetota</taxon>
        <taxon>Actinomycetes</taxon>
        <taxon>Streptosporangiales</taxon>
        <taxon>Thermomonosporaceae</taxon>
        <taxon>Actinoallomurus</taxon>
    </lineage>
</organism>
<keyword evidence="7" id="KW-1185">Reference proteome</keyword>
<evidence type="ECO:0000313" key="7">
    <source>
        <dbReference type="Proteomes" id="UP001165074"/>
    </source>
</evidence>
<dbReference type="Pfam" id="PF13439">
    <property type="entry name" value="Glyco_transf_4"/>
    <property type="match status" value="1"/>
</dbReference>
<dbReference type="InterPro" id="IPR028098">
    <property type="entry name" value="Glyco_trans_4-like_N"/>
</dbReference>
<evidence type="ECO:0000313" key="8">
    <source>
        <dbReference type="Proteomes" id="UP001165135"/>
    </source>
</evidence>
<dbReference type="Pfam" id="PF00534">
    <property type="entry name" value="Glycos_transf_1"/>
    <property type="match status" value="1"/>
</dbReference>
<name>A0A9W6VNH5_9ACTN</name>
<dbReference type="SUPFAM" id="SSF53756">
    <property type="entry name" value="UDP-Glycosyltransferase/glycogen phosphorylase"/>
    <property type="match status" value="1"/>
</dbReference>
<proteinExistence type="predicted"/>
<evidence type="ECO:0000313" key="5">
    <source>
        <dbReference type="EMBL" id="GLY73477.1"/>
    </source>
</evidence>
<dbReference type="Gene3D" id="3.40.50.2000">
    <property type="entry name" value="Glycogen Phosphorylase B"/>
    <property type="match status" value="2"/>
</dbReference>
<reference evidence="6" key="2">
    <citation type="submission" date="2023-03" db="EMBL/GenBank/DDBJ databases">
        <title>Actinoallomurus iriomotensis NBRC 103684.</title>
        <authorList>
            <person name="Ichikawa N."/>
            <person name="Sato H."/>
            <person name="Tonouchi N."/>
        </authorList>
    </citation>
    <scope>NUCLEOTIDE SEQUENCE</scope>
    <source>
        <strain evidence="6">NBRC 103684</strain>
    </source>
</reference>
<evidence type="ECO:0000259" key="4">
    <source>
        <dbReference type="Pfam" id="PF13439"/>
    </source>
</evidence>
<evidence type="ECO:0000259" key="3">
    <source>
        <dbReference type="Pfam" id="PF00534"/>
    </source>
</evidence>
<evidence type="ECO:0000256" key="2">
    <source>
        <dbReference type="ARBA" id="ARBA00022679"/>
    </source>
</evidence>
<accession>A0A9W6VNH5</accession>
<evidence type="ECO:0000256" key="1">
    <source>
        <dbReference type="ARBA" id="ARBA00022676"/>
    </source>
</evidence>
<dbReference type="PANTHER" id="PTHR12526:SF630">
    <property type="entry name" value="GLYCOSYLTRANSFERASE"/>
    <property type="match status" value="1"/>
</dbReference>
<protein>
    <recommendedName>
        <fullName evidence="9">Glycosyltransferase</fullName>
    </recommendedName>
</protein>
<dbReference type="EMBL" id="BSTK01000002">
    <property type="protein sequence ID" value="GLY84061.1"/>
    <property type="molecule type" value="Genomic_DNA"/>
</dbReference>
<feature type="domain" description="Glycosyl transferase family 1" evidence="3">
    <location>
        <begin position="190"/>
        <end position="344"/>
    </location>
</feature>
<dbReference type="EMBL" id="BSTJ01000001">
    <property type="protein sequence ID" value="GLY73477.1"/>
    <property type="molecule type" value="Genomic_DNA"/>
</dbReference>
<dbReference type="AlphaFoldDB" id="A0A9W6VNH5"/>
<comment type="caution">
    <text evidence="5">The sequence shown here is derived from an EMBL/GenBank/DDBJ whole genome shotgun (WGS) entry which is preliminary data.</text>
</comment>
<gene>
    <name evidence="5" type="ORF">Airi01_017440</name>
    <name evidence="6" type="ORF">Airi02_019900</name>
</gene>
<sequence length="368" mass="41231">MRDIFIVCNNHEELGGLQRWVHHVGGLFAARGHRVHVIGVTHAAEPHDYGRDLPYELSVLHDTPPPSRSGGRLRAMRRRSVQRRGAARLSRLFRAARPGGVIIAAQVWAMEWVALADTAGMPVIGMSHESYQATKASSRYQRVKRHFADVNRFLVLSTEDADSWARDHMSNADFMPNPLHVVPSTLPDLSRPVVELLGRLSFEKGQDMMLEAWAEVTRSFPNWRLRLYGSGPDEEVLRHQASDLGVDETVEFAGATADVEGALNEASIFALSSRMEGFPMSVMEAMAYGLPTVAFDCAPGVRELITHESDGLLVRPGNTTEFAEQLARLMSDEDLRAKLGRQARTSVRRFSADMVTDRWERMFELVDR</sequence>
<keyword evidence="1" id="KW-0328">Glycosyltransferase</keyword>
<dbReference type="PANTHER" id="PTHR12526">
    <property type="entry name" value="GLYCOSYLTRANSFERASE"/>
    <property type="match status" value="1"/>
</dbReference>
<dbReference type="GO" id="GO:0016757">
    <property type="term" value="F:glycosyltransferase activity"/>
    <property type="evidence" value="ECO:0007669"/>
    <property type="project" value="UniProtKB-KW"/>
</dbReference>
<dbReference type="Proteomes" id="UP001165135">
    <property type="component" value="Unassembled WGS sequence"/>
</dbReference>